<sequence length="200" mass="21843">MSAEAQPPASSSDADTLQPMLTAMATSEPCAPTGTSFSGSNDASSSKAPAIPKNSPRSLRLLIVAGPSGAFGFSVSHTTRQPRPGEQHGREYYFVSREVIEDLRDRGALLEHAVFSGNMYATSVEEVRRISEMGQICLLEIDLVGVAKLQKRLNHAREELEASKNLPWDLRLLNNSVEVAWTELRDAVSTWFGLPVETEQ</sequence>
<evidence type="ECO:0000259" key="5">
    <source>
        <dbReference type="PROSITE" id="PS50052"/>
    </source>
</evidence>
<dbReference type="SUPFAM" id="SSF52540">
    <property type="entry name" value="P-loop containing nucleoside triphosphate hydrolases"/>
    <property type="match status" value="1"/>
</dbReference>
<evidence type="ECO:0000256" key="1">
    <source>
        <dbReference type="ARBA" id="ARBA00005790"/>
    </source>
</evidence>
<dbReference type="InterPro" id="IPR020590">
    <property type="entry name" value="Guanylate_kinase_CS"/>
</dbReference>
<dbReference type="FunFam" id="3.30.63.10:FF:000002">
    <property type="entry name" value="Guanylate kinase 1"/>
    <property type="match status" value="1"/>
</dbReference>
<feature type="region of interest" description="Disordered" evidence="4">
    <location>
        <begin position="1"/>
        <end position="53"/>
    </location>
</feature>
<keyword evidence="3 7" id="KW-0418">Kinase</keyword>
<dbReference type="PANTHER" id="PTHR23117:SF13">
    <property type="entry name" value="GUANYLATE KINASE"/>
    <property type="match status" value="1"/>
</dbReference>
<proteinExistence type="inferred from homology"/>
<evidence type="ECO:0000313" key="6">
    <source>
        <dbReference type="Proteomes" id="UP000515125"/>
    </source>
</evidence>
<dbReference type="InterPro" id="IPR027417">
    <property type="entry name" value="P-loop_NTPase"/>
</dbReference>
<dbReference type="InterPro" id="IPR008144">
    <property type="entry name" value="Guanylate_kin-like_dom"/>
</dbReference>
<feature type="domain" description="Guanylate kinase-like" evidence="5">
    <location>
        <begin position="27"/>
        <end position="200"/>
    </location>
</feature>
<dbReference type="PROSITE" id="PS00856">
    <property type="entry name" value="GUANYLATE_KINASE_1"/>
    <property type="match status" value="1"/>
</dbReference>
<dbReference type="PANTHER" id="PTHR23117">
    <property type="entry name" value="GUANYLATE KINASE-RELATED"/>
    <property type="match status" value="1"/>
</dbReference>
<evidence type="ECO:0000256" key="2">
    <source>
        <dbReference type="ARBA" id="ARBA00022679"/>
    </source>
</evidence>
<dbReference type="AlphaFoldDB" id="A0A6P6S014"/>
<dbReference type="GO" id="GO:0004385">
    <property type="term" value="F:GMP kinase activity"/>
    <property type="evidence" value="ECO:0007669"/>
    <property type="project" value="TreeGrafter"/>
</dbReference>
<keyword evidence="6" id="KW-1185">Reference proteome</keyword>
<evidence type="ECO:0000256" key="3">
    <source>
        <dbReference type="ARBA" id="ARBA00022777"/>
    </source>
</evidence>
<dbReference type="OrthoDB" id="354235at2759"/>
<gene>
    <name evidence="7" type="primary">LOC34622692</name>
</gene>
<accession>A0A6P6S014</accession>
<evidence type="ECO:0000256" key="4">
    <source>
        <dbReference type="SAM" id="MobiDB-lite"/>
    </source>
</evidence>
<evidence type="ECO:0000313" key="7">
    <source>
        <dbReference type="RefSeq" id="XP_026193124.1"/>
    </source>
</evidence>
<dbReference type="CDD" id="cd00071">
    <property type="entry name" value="GMPK"/>
    <property type="match status" value="1"/>
</dbReference>
<dbReference type="Gene3D" id="3.40.50.300">
    <property type="entry name" value="P-loop containing nucleotide triphosphate hydrolases"/>
    <property type="match status" value="1"/>
</dbReference>
<name>A0A6P6S014_9EIME</name>
<feature type="compositionally biased region" description="Polar residues" evidence="4">
    <location>
        <begin position="33"/>
        <end position="47"/>
    </location>
</feature>
<dbReference type="RefSeq" id="XP_026193124.1">
    <property type="nucleotide sequence ID" value="XM_026337339.1"/>
</dbReference>
<keyword evidence="2" id="KW-0808">Transferase</keyword>
<dbReference type="Proteomes" id="UP000515125">
    <property type="component" value="Unplaced"/>
</dbReference>
<comment type="similarity">
    <text evidence="1">Belongs to the guanylate kinase family.</text>
</comment>
<dbReference type="Pfam" id="PF00625">
    <property type="entry name" value="Guanylate_kin"/>
    <property type="match status" value="1"/>
</dbReference>
<dbReference type="SMART" id="SM00072">
    <property type="entry name" value="GuKc"/>
    <property type="match status" value="1"/>
</dbReference>
<dbReference type="InterPro" id="IPR008145">
    <property type="entry name" value="GK/Ca_channel_bsu"/>
</dbReference>
<reference evidence="7" key="1">
    <citation type="submission" date="2025-08" db="UniProtKB">
        <authorList>
            <consortium name="RefSeq"/>
        </authorList>
    </citation>
    <scope>IDENTIFICATION</scope>
</reference>
<dbReference type="GeneID" id="34622692"/>
<dbReference type="GO" id="GO:0005829">
    <property type="term" value="C:cytosol"/>
    <property type="evidence" value="ECO:0007669"/>
    <property type="project" value="TreeGrafter"/>
</dbReference>
<organism evidence="6 7">
    <name type="scientific">Cyclospora cayetanensis</name>
    <dbReference type="NCBI Taxonomy" id="88456"/>
    <lineage>
        <taxon>Eukaryota</taxon>
        <taxon>Sar</taxon>
        <taxon>Alveolata</taxon>
        <taxon>Apicomplexa</taxon>
        <taxon>Conoidasida</taxon>
        <taxon>Coccidia</taxon>
        <taxon>Eucoccidiorida</taxon>
        <taxon>Eimeriorina</taxon>
        <taxon>Eimeriidae</taxon>
        <taxon>Cyclospora</taxon>
    </lineage>
</organism>
<dbReference type="PROSITE" id="PS50052">
    <property type="entry name" value="GUANYLATE_KINASE_2"/>
    <property type="match status" value="1"/>
</dbReference>
<protein>
    <submittedName>
        <fullName evidence="7">Guanylate kinase</fullName>
    </submittedName>
</protein>